<dbReference type="InterPro" id="IPR041664">
    <property type="entry name" value="AAA_16"/>
</dbReference>
<evidence type="ECO:0000259" key="10">
    <source>
        <dbReference type="Pfam" id="PF21639"/>
    </source>
</evidence>
<dbReference type="EMBL" id="NEDP02000462">
    <property type="protein sequence ID" value="OWF55805.1"/>
    <property type="molecule type" value="Genomic_DNA"/>
</dbReference>
<proteinExistence type="inferred from homology"/>
<dbReference type="GO" id="GO:0005664">
    <property type="term" value="C:nuclear origin of replication recognition complex"/>
    <property type="evidence" value="ECO:0007669"/>
    <property type="project" value="TreeGrafter"/>
</dbReference>
<dbReference type="Gene3D" id="3.40.50.300">
    <property type="entry name" value="P-loop containing nucleotide triphosphate hydrolases"/>
    <property type="match status" value="1"/>
</dbReference>
<comment type="similarity">
    <text evidence="2">Belongs to the ORC5 family.</text>
</comment>
<evidence type="ECO:0000259" key="8">
    <source>
        <dbReference type="Pfam" id="PF13191"/>
    </source>
</evidence>
<feature type="domain" description="ORC5 lid" evidence="10">
    <location>
        <begin position="215"/>
        <end position="282"/>
    </location>
</feature>
<dbReference type="InterPro" id="IPR020796">
    <property type="entry name" value="ORC5"/>
</dbReference>
<dbReference type="AlphaFoldDB" id="A0A210R4C8"/>
<organism evidence="11 12">
    <name type="scientific">Mizuhopecten yessoensis</name>
    <name type="common">Japanese scallop</name>
    <name type="synonym">Patinopecten yessoensis</name>
    <dbReference type="NCBI Taxonomy" id="6573"/>
    <lineage>
        <taxon>Eukaryota</taxon>
        <taxon>Metazoa</taxon>
        <taxon>Spiralia</taxon>
        <taxon>Lophotrochozoa</taxon>
        <taxon>Mollusca</taxon>
        <taxon>Bivalvia</taxon>
        <taxon>Autobranchia</taxon>
        <taxon>Pteriomorphia</taxon>
        <taxon>Pectinida</taxon>
        <taxon>Pectinoidea</taxon>
        <taxon>Pectinidae</taxon>
        <taxon>Mizuhopecten</taxon>
    </lineage>
</organism>
<dbReference type="InterPro" id="IPR048866">
    <property type="entry name" value="ORC5_lid"/>
</dbReference>
<dbReference type="Proteomes" id="UP000242188">
    <property type="component" value="Unassembled WGS sequence"/>
</dbReference>
<comment type="subcellular location">
    <subcellularLocation>
        <location evidence="1">Nucleus</location>
    </subcellularLocation>
</comment>
<dbReference type="PANTHER" id="PTHR12705">
    <property type="entry name" value="ORIGIN RECOGNITION COMPLEX SUBUNIT 5"/>
    <property type="match status" value="1"/>
</dbReference>
<dbReference type="GO" id="GO:0006270">
    <property type="term" value="P:DNA replication initiation"/>
    <property type="evidence" value="ECO:0007669"/>
    <property type="project" value="TreeGrafter"/>
</dbReference>
<evidence type="ECO:0000259" key="9">
    <source>
        <dbReference type="Pfam" id="PF14630"/>
    </source>
</evidence>
<dbReference type="STRING" id="6573.A0A210R4C8"/>
<dbReference type="FunFam" id="3.40.50.300:FF:000673">
    <property type="entry name" value="Origin recognition complex subunit 5"/>
    <property type="match status" value="1"/>
</dbReference>
<accession>A0A210R4C8</accession>
<dbReference type="InterPro" id="IPR027417">
    <property type="entry name" value="P-loop_NTPase"/>
</dbReference>
<evidence type="ECO:0000256" key="4">
    <source>
        <dbReference type="ARBA" id="ARBA00022741"/>
    </source>
</evidence>
<feature type="domain" description="Orc1-like AAA ATPase" evidence="8">
    <location>
        <begin position="21"/>
        <end position="166"/>
    </location>
</feature>
<evidence type="ECO:0000256" key="7">
    <source>
        <dbReference type="ARBA" id="ARBA00069657"/>
    </source>
</evidence>
<keyword evidence="6" id="KW-0539">Nucleus</keyword>
<gene>
    <name evidence="11" type="ORF">KP79_PYT10846</name>
</gene>
<reference evidence="11 12" key="1">
    <citation type="journal article" date="2017" name="Nat. Ecol. Evol.">
        <title>Scallop genome provides insights into evolution of bilaterian karyotype and development.</title>
        <authorList>
            <person name="Wang S."/>
            <person name="Zhang J."/>
            <person name="Jiao W."/>
            <person name="Li J."/>
            <person name="Xun X."/>
            <person name="Sun Y."/>
            <person name="Guo X."/>
            <person name="Huan P."/>
            <person name="Dong B."/>
            <person name="Zhang L."/>
            <person name="Hu X."/>
            <person name="Sun X."/>
            <person name="Wang J."/>
            <person name="Zhao C."/>
            <person name="Wang Y."/>
            <person name="Wang D."/>
            <person name="Huang X."/>
            <person name="Wang R."/>
            <person name="Lv J."/>
            <person name="Li Y."/>
            <person name="Zhang Z."/>
            <person name="Liu B."/>
            <person name="Lu W."/>
            <person name="Hui Y."/>
            <person name="Liang J."/>
            <person name="Zhou Z."/>
            <person name="Hou R."/>
            <person name="Li X."/>
            <person name="Liu Y."/>
            <person name="Li H."/>
            <person name="Ning X."/>
            <person name="Lin Y."/>
            <person name="Zhao L."/>
            <person name="Xing Q."/>
            <person name="Dou J."/>
            <person name="Li Y."/>
            <person name="Mao J."/>
            <person name="Guo H."/>
            <person name="Dou H."/>
            <person name="Li T."/>
            <person name="Mu C."/>
            <person name="Jiang W."/>
            <person name="Fu Q."/>
            <person name="Fu X."/>
            <person name="Miao Y."/>
            <person name="Liu J."/>
            <person name="Yu Q."/>
            <person name="Li R."/>
            <person name="Liao H."/>
            <person name="Li X."/>
            <person name="Kong Y."/>
            <person name="Jiang Z."/>
            <person name="Chourrout D."/>
            <person name="Li R."/>
            <person name="Bao Z."/>
        </authorList>
    </citation>
    <scope>NUCLEOTIDE SEQUENCE [LARGE SCALE GENOMIC DNA]</scope>
    <source>
        <strain evidence="11 12">PY_sf001</strain>
    </source>
</reference>
<evidence type="ECO:0000256" key="3">
    <source>
        <dbReference type="ARBA" id="ARBA00022705"/>
    </source>
</evidence>
<dbReference type="GO" id="GO:0003688">
    <property type="term" value="F:DNA replication origin binding"/>
    <property type="evidence" value="ECO:0007669"/>
    <property type="project" value="TreeGrafter"/>
</dbReference>
<evidence type="ECO:0000256" key="5">
    <source>
        <dbReference type="ARBA" id="ARBA00022840"/>
    </source>
</evidence>
<dbReference type="Pfam" id="PF14630">
    <property type="entry name" value="ORC5_C"/>
    <property type="match status" value="1"/>
</dbReference>
<dbReference type="OrthoDB" id="365981at2759"/>
<dbReference type="Pfam" id="PF21639">
    <property type="entry name" value="ORC5_lid"/>
    <property type="match status" value="1"/>
</dbReference>
<evidence type="ECO:0000256" key="6">
    <source>
        <dbReference type="ARBA" id="ARBA00023242"/>
    </source>
</evidence>
<feature type="domain" description="Origin recognition complex subunit 5 C-terminal" evidence="9">
    <location>
        <begin position="315"/>
        <end position="445"/>
    </location>
</feature>
<evidence type="ECO:0000256" key="2">
    <source>
        <dbReference type="ARBA" id="ARBA00006269"/>
    </source>
</evidence>
<dbReference type="GO" id="GO:0005524">
    <property type="term" value="F:ATP binding"/>
    <property type="evidence" value="ECO:0007669"/>
    <property type="project" value="UniProtKB-KW"/>
</dbReference>
<evidence type="ECO:0000256" key="1">
    <source>
        <dbReference type="ARBA" id="ARBA00004123"/>
    </source>
</evidence>
<dbReference type="InterPro" id="IPR047088">
    <property type="entry name" value="ORC5_C"/>
</dbReference>
<dbReference type="Pfam" id="PF13191">
    <property type="entry name" value="AAA_16"/>
    <property type="match status" value="1"/>
</dbReference>
<protein>
    <recommendedName>
        <fullName evidence="7">Origin recognition complex subunit 5</fullName>
    </recommendedName>
</protein>
<name>A0A210R4C8_MIZYE</name>
<comment type="caution">
    <text evidence="11">The sequence shown here is derived from an EMBL/GenBank/DDBJ whole genome shotgun (WGS) entry which is preliminary data.</text>
</comment>
<evidence type="ECO:0000313" key="12">
    <source>
        <dbReference type="Proteomes" id="UP000242188"/>
    </source>
</evidence>
<keyword evidence="5" id="KW-0067">ATP-binding</keyword>
<keyword evidence="4" id="KW-0547">Nucleotide-binding</keyword>
<dbReference type="SUPFAM" id="SSF52540">
    <property type="entry name" value="P-loop containing nucleoside triphosphate hydrolases"/>
    <property type="match status" value="1"/>
</dbReference>
<evidence type="ECO:0000313" key="11">
    <source>
        <dbReference type="EMBL" id="OWF55805.1"/>
    </source>
</evidence>
<dbReference type="PANTHER" id="PTHR12705:SF0">
    <property type="entry name" value="ORIGIN RECOGNITION COMPLEX SUBUNIT 5"/>
    <property type="match status" value="1"/>
</dbReference>
<keyword evidence="3" id="KW-0235">DNA replication</keyword>
<keyword evidence="12" id="KW-1185">Reference proteome</keyword>
<sequence>MAAMEIEEENPVKNISKKISCRNQQIKTLVSLIGQREQVAPPTLFLYGHTGTGKSLVINSLLQTRELPHVMVNCVECYNQRFMYEKILNKLQGLRSYMNDPDSYLKCDNMNDFIRMFRQVCEDRGLTKQTVYIVLDKAECLRDKEINILPAFLRLQELTHQNVCVVLMTEIVWEKFRTGTGYCEPYILNFPDYTKDEVLTILTEDRPEGCEADFYSMYLNLLLSVFHMVCRDLREIRYLASLNYDQYCQPIKTGDVLASDTRKLWKNIEPHLKKALQTVYLREVSSSQWEKAQQETEIGETPSLQGLSSRNHVELPYYSKYLLIAAYLASYNPAKTDRRFFARNSGKVDRRAKLIKKHERTSNHMLGPKQFPIDRLMAIFFSIVEGKVSPTANIFVQISSLVSLNMLGQVAGDDQIDTPKYKCLVSLEFIKSVSRTVGFDVLRYLYDFV</sequence>